<reference evidence="1" key="1">
    <citation type="submission" date="2023-07" db="EMBL/GenBank/DDBJ databases">
        <title>The genome sequence of Rhodocytophaga aerolata KACC 12507.</title>
        <authorList>
            <person name="Zhang X."/>
        </authorList>
    </citation>
    <scope>NUCLEOTIDE SEQUENCE</scope>
    <source>
        <strain evidence="1">KACC 12507</strain>
    </source>
</reference>
<dbReference type="RefSeq" id="WP_302040108.1">
    <property type="nucleotide sequence ID" value="NZ_JAUKPO010000018.1"/>
</dbReference>
<organism evidence="1 2">
    <name type="scientific">Rhodocytophaga aerolata</name>
    <dbReference type="NCBI Taxonomy" id="455078"/>
    <lineage>
        <taxon>Bacteria</taxon>
        <taxon>Pseudomonadati</taxon>
        <taxon>Bacteroidota</taxon>
        <taxon>Cytophagia</taxon>
        <taxon>Cytophagales</taxon>
        <taxon>Rhodocytophagaceae</taxon>
        <taxon>Rhodocytophaga</taxon>
    </lineage>
</organism>
<gene>
    <name evidence="1" type="ORF">Q0590_23725</name>
</gene>
<protein>
    <submittedName>
        <fullName evidence="1">Uncharacterized protein</fullName>
    </submittedName>
</protein>
<evidence type="ECO:0000313" key="2">
    <source>
        <dbReference type="Proteomes" id="UP001168528"/>
    </source>
</evidence>
<accession>A0ABT8REX6</accession>
<proteinExistence type="predicted"/>
<keyword evidence="2" id="KW-1185">Reference proteome</keyword>
<evidence type="ECO:0000313" key="1">
    <source>
        <dbReference type="EMBL" id="MDO1449305.1"/>
    </source>
</evidence>
<dbReference type="EMBL" id="JAUKPO010000018">
    <property type="protein sequence ID" value="MDO1449305.1"/>
    <property type="molecule type" value="Genomic_DNA"/>
</dbReference>
<sequence length="61" mass="7238">MEPTYSELVAARQYCLEQVDSYTTRAENYTVKNKKYFQVLAEVWQTRMGEIDGLIEKKRNT</sequence>
<name>A0ABT8REX6_9BACT</name>
<dbReference type="Proteomes" id="UP001168528">
    <property type="component" value="Unassembled WGS sequence"/>
</dbReference>
<comment type="caution">
    <text evidence="1">The sequence shown here is derived from an EMBL/GenBank/DDBJ whole genome shotgun (WGS) entry which is preliminary data.</text>
</comment>